<keyword evidence="10 13" id="KW-0324">Glycolysis</keyword>
<keyword evidence="7 13" id="KW-0418">Kinase</keyword>
<evidence type="ECO:0000256" key="12">
    <source>
        <dbReference type="NCBIfam" id="TIGR01064"/>
    </source>
</evidence>
<dbReference type="NCBIfam" id="TIGR01064">
    <property type="entry name" value="pyruv_kin"/>
    <property type="match status" value="1"/>
</dbReference>
<dbReference type="InterPro" id="IPR015813">
    <property type="entry name" value="Pyrv/PenolPyrv_kinase-like_dom"/>
</dbReference>
<evidence type="ECO:0000256" key="11">
    <source>
        <dbReference type="ARBA" id="ARBA00023317"/>
    </source>
</evidence>
<dbReference type="GO" id="GO:0004743">
    <property type="term" value="F:pyruvate kinase activity"/>
    <property type="evidence" value="ECO:0007669"/>
    <property type="project" value="UniProtKB-EC"/>
</dbReference>
<dbReference type="GO" id="GO:0016301">
    <property type="term" value="F:kinase activity"/>
    <property type="evidence" value="ECO:0007669"/>
    <property type="project" value="UniProtKB-KW"/>
</dbReference>
<dbReference type="NCBIfam" id="NF004978">
    <property type="entry name" value="PRK06354.1"/>
    <property type="match status" value="1"/>
</dbReference>
<evidence type="ECO:0000256" key="8">
    <source>
        <dbReference type="ARBA" id="ARBA00022840"/>
    </source>
</evidence>
<dbReference type="EMBL" id="JAYFUL010000033">
    <property type="protein sequence ID" value="MEA5259568.1"/>
    <property type="molecule type" value="Genomic_DNA"/>
</dbReference>
<keyword evidence="8" id="KW-0067">ATP-binding</keyword>
<dbReference type="InterPro" id="IPR015793">
    <property type="entry name" value="Pyrv_Knase_brl"/>
</dbReference>
<evidence type="ECO:0000313" key="17">
    <source>
        <dbReference type="Proteomes" id="UP001304671"/>
    </source>
</evidence>
<feature type="domain" description="Pyruvate kinase barrel" evidence="14">
    <location>
        <begin position="5"/>
        <end position="329"/>
    </location>
</feature>
<keyword evidence="11 16" id="KW-0670">Pyruvate</keyword>
<evidence type="ECO:0000256" key="4">
    <source>
        <dbReference type="ARBA" id="ARBA00022679"/>
    </source>
</evidence>
<protein>
    <recommendedName>
        <fullName evidence="3 12">Pyruvate kinase</fullName>
        <ecNumber evidence="3 12">2.7.1.40</ecNumber>
    </recommendedName>
</protein>
<dbReference type="InterPro" id="IPR011037">
    <property type="entry name" value="Pyrv_Knase-like_insert_dom_sf"/>
</dbReference>
<evidence type="ECO:0000256" key="3">
    <source>
        <dbReference type="ARBA" id="ARBA00012142"/>
    </source>
</evidence>
<accession>A0ABU5QR57</accession>
<proteinExistence type="inferred from homology"/>
<comment type="pathway">
    <text evidence="1 13">Carbohydrate degradation; glycolysis; pyruvate from D-glyceraldehyde 3-phosphate: step 5/5.</text>
</comment>
<keyword evidence="6" id="KW-0547">Nucleotide-binding</keyword>
<sequence length="491" mass="53604">MSYQRKTKIVATVGPASDSKEMLVKFAKAGVNIFRLNFSHGSHEDHLQRLNTIREIADELDINLAVLQDLQGPKIRTQLVENNGVTITAGNTLTFVMDENLMGTSERVGTTYTSMYLDVNVGERILMDDGNLEVKVLEIDKVKKEVITEVIYGGVLKSKKGINLPGTKVSLPCLTEKDLKDLYFGLDNGVDWIALSFVRTAADIHDIKDRIKAYGKKNTKVIAKIETPFAIDNLDEIIEATDAIMVARGDLGVEIDGARVPHLQKLMVEKCTLAGKPVIVATQMLESMISNPVPTRAETSDVANAVLQGASATMLSGESASGAYPLKAVQTMAHIQEVVEQQQNEIKIVKGDEASIYFKNHSLSKGATAFPLNDRMIAGACRLARDTEAKAILCITNSGYTAFRLSAHRPKAGLYIFTANKAVQQEMGLLWGANVFYYETQGNDVEATVKGMTDFLKEKGLLAVGDTFVSTLSIPSDKKLKTNTVQLGIVE</sequence>
<evidence type="ECO:0000313" key="16">
    <source>
        <dbReference type="EMBL" id="MEA5259568.1"/>
    </source>
</evidence>
<dbReference type="PANTHER" id="PTHR11817">
    <property type="entry name" value="PYRUVATE KINASE"/>
    <property type="match status" value="1"/>
</dbReference>
<evidence type="ECO:0000256" key="9">
    <source>
        <dbReference type="ARBA" id="ARBA00022842"/>
    </source>
</evidence>
<keyword evidence="4 13" id="KW-0808">Transferase</keyword>
<dbReference type="SUPFAM" id="SSF50800">
    <property type="entry name" value="PK beta-barrel domain-like"/>
    <property type="match status" value="1"/>
</dbReference>
<organism evidence="16 17">
    <name type="scientific">Arcicella aquatica</name>
    <dbReference type="NCBI Taxonomy" id="217141"/>
    <lineage>
        <taxon>Bacteria</taxon>
        <taxon>Pseudomonadati</taxon>
        <taxon>Bacteroidota</taxon>
        <taxon>Cytophagia</taxon>
        <taxon>Cytophagales</taxon>
        <taxon>Flectobacillaceae</taxon>
        <taxon>Arcicella</taxon>
    </lineage>
</organism>
<evidence type="ECO:0000259" key="15">
    <source>
        <dbReference type="Pfam" id="PF02887"/>
    </source>
</evidence>
<dbReference type="PRINTS" id="PR01050">
    <property type="entry name" value="PYRUVTKNASE"/>
</dbReference>
<dbReference type="Gene3D" id="3.40.1380.20">
    <property type="entry name" value="Pyruvate kinase, C-terminal domain"/>
    <property type="match status" value="1"/>
</dbReference>
<dbReference type="InterPro" id="IPR015806">
    <property type="entry name" value="Pyrv_Knase_insert_dom_sf"/>
</dbReference>
<comment type="caution">
    <text evidence="16">The sequence shown here is derived from an EMBL/GenBank/DDBJ whole genome shotgun (WGS) entry which is preliminary data.</text>
</comment>
<dbReference type="InterPro" id="IPR015795">
    <property type="entry name" value="Pyrv_Knase_C"/>
</dbReference>
<gene>
    <name evidence="16" type="primary">pyk</name>
    <name evidence="16" type="ORF">VB264_17350</name>
</gene>
<dbReference type="InterPro" id="IPR036918">
    <property type="entry name" value="Pyrv_Knase_C_sf"/>
</dbReference>
<dbReference type="Pfam" id="PF00224">
    <property type="entry name" value="PK"/>
    <property type="match status" value="1"/>
</dbReference>
<evidence type="ECO:0000256" key="13">
    <source>
        <dbReference type="RuleBase" id="RU000504"/>
    </source>
</evidence>
<dbReference type="InterPro" id="IPR040442">
    <property type="entry name" value="Pyrv_kinase-like_dom_sf"/>
</dbReference>
<dbReference type="Proteomes" id="UP001304671">
    <property type="component" value="Unassembled WGS sequence"/>
</dbReference>
<keyword evidence="5" id="KW-0479">Metal-binding</keyword>
<dbReference type="Gene3D" id="2.40.33.10">
    <property type="entry name" value="PK beta-barrel domain-like"/>
    <property type="match status" value="1"/>
</dbReference>
<dbReference type="Pfam" id="PF02887">
    <property type="entry name" value="PK_C"/>
    <property type="match status" value="1"/>
</dbReference>
<feature type="domain" description="Pyruvate kinase C-terminal" evidence="15">
    <location>
        <begin position="376"/>
        <end position="486"/>
    </location>
</feature>
<evidence type="ECO:0000256" key="10">
    <source>
        <dbReference type="ARBA" id="ARBA00023152"/>
    </source>
</evidence>
<dbReference type="RefSeq" id="WP_323251311.1">
    <property type="nucleotide sequence ID" value="NZ_JAYFUL010000033.1"/>
</dbReference>
<evidence type="ECO:0000256" key="6">
    <source>
        <dbReference type="ARBA" id="ARBA00022741"/>
    </source>
</evidence>
<dbReference type="EC" id="2.7.1.40" evidence="3 12"/>
<dbReference type="Gene3D" id="3.20.20.60">
    <property type="entry name" value="Phosphoenolpyruvate-binding domains"/>
    <property type="match status" value="1"/>
</dbReference>
<dbReference type="InterPro" id="IPR001697">
    <property type="entry name" value="Pyr_Knase"/>
</dbReference>
<evidence type="ECO:0000256" key="2">
    <source>
        <dbReference type="ARBA" id="ARBA00008663"/>
    </source>
</evidence>
<comment type="similarity">
    <text evidence="2 13">Belongs to the pyruvate kinase family.</text>
</comment>
<evidence type="ECO:0000256" key="7">
    <source>
        <dbReference type="ARBA" id="ARBA00022777"/>
    </source>
</evidence>
<dbReference type="NCBIfam" id="NF004491">
    <property type="entry name" value="PRK05826.1"/>
    <property type="match status" value="1"/>
</dbReference>
<keyword evidence="9 13" id="KW-0460">Magnesium</keyword>
<evidence type="ECO:0000256" key="1">
    <source>
        <dbReference type="ARBA" id="ARBA00004997"/>
    </source>
</evidence>
<evidence type="ECO:0000259" key="14">
    <source>
        <dbReference type="Pfam" id="PF00224"/>
    </source>
</evidence>
<comment type="catalytic activity">
    <reaction evidence="13">
        <text>pyruvate + ATP = phosphoenolpyruvate + ADP + H(+)</text>
        <dbReference type="Rhea" id="RHEA:18157"/>
        <dbReference type="ChEBI" id="CHEBI:15361"/>
        <dbReference type="ChEBI" id="CHEBI:15378"/>
        <dbReference type="ChEBI" id="CHEBI:30616"/>
        <dbReference type="ChEBI" id="CHEBI:58702"/>
        <dbReference type="ChEBI" id="CHEBI:456216"/>
        <dbReference type="EC" id="2.7.1.40"/>
    </reaction>
</comment>
<keyword evidence="17" id="KW-1185">Reference proteome</keyword>
<dbReference type="SUPFAM" id="SSF52935">
    <property type="entry name" value="PK C-terminal domain-like"/>
    <property type="match status" value="1"/>
</dbReference>
<evidence type="ECO:0000256" key="5">
    <source>
        <dbReference type="ARBA" id="ARBA00022723"/>
    </source>
</evidence>
<dbReference type="SUPFAM" id="SSF51621">
    <property type="entry name" value="Phosphoenolpyruvate/pyruvate domain"/>
    <property type="match status" value="1"/>
</dbReference>
<reference evidence="16 17" key="1">
    <citation type="submission" date="2023-12" db="EMBL/GenBank/DDBJ databases">
        <title>Novel species of the genus Arcicella isolated from rivers.</title>
        <authorList>
            <person name="Lu H."/>
        </authorList>
    </citation>
    <scope>NUCLEOTIDE SEQUENCE [LARGE SCALE GENOMIC DNA]</scope>
    <source>
        <strain evidence="16 17">LMG 21963</strain>
    </source>
</reference>
<name>A0ABU5QR57_9BACT</name>